<evidence type="ECO:0000313" key="2">
    <source>
        <dbReference type="EMBL" id="KAH3851986.1"/>
    </source>
</evidence>
<dbReference type="EMBL" id="JAIWYP010000003">
    <property type="protein sequence ID" value="KAH3851986.1"/>
    <property type="molecule type" value="Genomic_DNA"/>
</dbReference>
<reference evidence="2" key="2">
    <citation type="submission" date="2020-11" db="EMBL/GenBank/DDBJ databases">
        <authorList>
            <person name="McCartney M.A."/>
            <person name="Auch B."/>
            <person name="Kono T."/>
            <person name="Mallez S."/>
            <person name="Becker A."/>
            <person name="Gohl D.M."/>
            <person name="Silverstein K.A.T."/>
            <person name="Koren S."/>
            <person name="Bechman K.B."/>
            <person name="Herman A."/>
            <person name="Abrahante J.E."/>
            <person name="Garbe J."/>
        </authorList>
    </citation>
    <scope>NUCLEOTIDE SEQUENCE</scope>
    <source>
        <strain evidence="2">Duluth1</strain>
        <tissue evidence="2">Whole animal</tissue>
    </source>
</reference>
<feature type="region of interest" description="Disordered" evidence="1">
    <location>
        <begin position="18"/>
        <end position="40"/>
    </location>
</feature>
<gene>
    <name evidence="2" type="ORF">DPMN_094475</name>
</gene>
<comment type="caution">
    <text evidence="2">The sequence shown here is derived from an EMBL/GenBank/DDBJ whole genome shotgun (WGS) entry which is preliminary data.</text>
</comment>
<evidence type="ECO:0000313" key="3">
    <source>
        <dbReference type="Proteomes" id="UP000828390"/>
    </source>
</evidence>
<sequence>MHNVSPFSDAVNLSWPTEQEAVSQGNLHPSRFHSDHDRAKPAHLHSLKPIQCAYHEKTVQAGPKLHQQHIAEIHFGMTQEVLKPSTFAAGSSHNHVTFCWSSIKMGFIFLSLPFQYRMDNQELLQHVAVLAGQQALLEWTCRTIACEKEKAEKK</sequence>
<protein>
    <submittedName>
        <fullName evidence="2">Uncharacterized protein</fullName>
    </submittedName>
</protein>
<dbReference type="AlphaFoldDB" id="A0A9D4R1V3"/>
<reference evidence="2" key="1">
    <citation type="journal article" date="2019" name="bioRxiv">
        <title>The Genome of the Zebra Mussel, Dreissena polymorpha: A Resource for Invasive Species Research.</title>
        <authorList>
            <person name="McCartney M.A."/>
            <person name="Auch B."/>
            <person name="Kono T."/>
            <person name="Mallez S."/>
            <person name="Zhang Y."/>
            <person name="Obille A."/>
            <person name="Becker A."/>
            <person name="Abrahante J.E."/>
            <person name="Garbe J."/>
            <person name="Badalamenti J.P."/>
            <person name="Herman A."/>
            <person name="Mangelson H."/>
            <person name="Liachko I."/>
            <person name="Sullivan S."/>
            <person name="Sone E.D."/>
            <person name="Koren S."/>
            <person name="Silverstein K.A.T."/>
            <person name="Beckman K.B."/>
            <person name="Gohl D.M."/>
        </authorList>
    </citation>
    <scope>NUCLEOTIDE SEQUENCE</scope>
    <source>
        <strain evidence="2">Duluth1</strain>
        <tissue evidence="2">Whole animal</tissue>
    </source>
</reference>
<proteinExistence type="predicted"/>
<feature type="compositionally biased region" description="Polar residues" evidence="1">
    <location>
        <begin position="18"/>
        <end position="27"/>
    </location>
</feature>
<organism evidence="2 3">
    <name type="scientific">Dreissena polymorpha</name>
    <name type="common">Zebra mussel</name>
    <name type="synonym">Mytilus polymorpha</name>
    <dbReference type="NCBI Taxonomy" id="45954"/>
    <lineage>
        <taxon>Eukaryota</taxon>
        <taxon>Metazoa</taxon>
        <taxon>Spiralia</taxon>
        <taxon>Lophotrochozoa</taxon>
        <taxon>Mollusca</taxon>
        <taxon>Bivalvia</taxon>
        <taxon>Autobranchia</taxon>
        <taxon>Heteroconchia</taxon>
        <taxon>Euheterodonta</taxon>
        <taxon>Imparidentia</taxon>
        <taxon>Neoheterodontei</taxon>
        <taxon>Myida</taxon>
        <taxon>Dreissenoidea</taxon>
        <taxon>Dreissenidae</taxon>
        <taxon>Dreissena</taxon>
    </lineage>
</organism>
<dbReference type="Proteomes" id="UP000828390">
    <property type="component" value="Unassembled WGS sequence"/>
</dbReference>
<accession>A0A9D4R1V3</accession>
<name>A0A9D4R1V3_DREPO</name>
<keyword evidence="3" id="KW-1185">Reference proteome</keyword>
<evidence type="ECO:0000256" key="1">
    <source>
        <dbReference type="SAM" id="MobiDB-lite"/>
    </source>
</evidence>